<reference evidence="5 6" key="1">
    <citation type="submission" date="2019-01" db="EMBL/GenBank/DDBJ databases">
        <title>A draft genome assembly of the solar-powered sea slug Elysia chlorotica.</title>
        <authorList>
            <person name="Cai H."/>
            <person name="Li Q."/>
            <person name="Fang X."/>
            <person name="Li J."/>
            <person name="Curtis N.E."/>
            <person name="Altenburger A."/>
            <person name="Shibata T."/>
            <person name="Feng M."/>
            <person name="Maeda T."/>
            <person name="Schwartz J.A."/>
            <person name="Shigenobu S."/>
            <person name="Lundholm N."/>
            <person name="Nishiyama T."/>
            <person name="Yang H."/>
            <person name="Hasebe M."/>
            <person name="Li S."/>
            <person name="Pierce S.K."/>
            <person name="Wang J."/>
        </authorList>
    </citation>
    <scope>NUCLEOTIDE SEQUENCE [LARGE SCALE GENOMIC DNA]</scope>
    <source>
        <strain evidence="5">EC2010</strain>
        <tissue evidence="5">Whole organism of an adult</tissue>
    </source>
</reference>
<dbReference type="FunFam" id="2.60.120.290:FF:000013">
    <property type="entry name" value="Membrane frizzled-related protein"/>
    <property type="match status" value="1"/>
</dbReference>
<gene>
    <name evidence="5" type="ORF">EGW08_023741</name>
</gene>
<comment type="caution">
    <text evidence="3">Lacks conserved residue(s) required for the propagation of feature annotation.</text>
</comment>
<comment type="caution">
    <text evidence="5">The sequence shown here is derived from an EMBL/GenBank/DDBJ whole genome shotgun (WGS) entry which is preliminary data.</text>
</comment>
<feature type="domain" description="CUB" evidence="4">
    <location>
        <begin position="45"/>
        <end position="158"/>
    </location>
</feature>
<feature type="domain" description="CUB" evidence="4">
    <location>
        <begin position="169"/>
        <end position="228"/>
    </location>
</feature>
<keyword evidence="1" id="KW-0677">Repeat</keyword>
<dbReference type="Proteomes" id="UP000271974">
    <property type="component" value="Unassembled WGS sequence"/>
</dbReference>
<evidence type="ECO:0000313" key="6">
    <source>
        <dbReference type="Proteomes" id="UP000271974"/>
    </source>
</evidence>
<feature type="non-terminal residue" evidence="5">
    <location>
        <position position="1"/>
    </location>
</feature>
<feature type="non-terminal residue" evidence="5">
    <location>
        <position position="228"/>
    </location>
</feature>
<dbReference type="PROSITE" id="PS01180">
    <property type="entry name" value="CUB"/>
    <property type="match status" value="3"/>
</dbReference>
<protein>
    <recommendedName>
        <fullName evidence="4">CUB domain-containing protein</fullName>
    </recommendedName>
</protein>
<proteinExistence type="predicted"/>
<accession>A0A3S1AVK3</accession>
<dbReference type="Gene3D" id="2.60.120.290">
    <property type="entry name" value="Spermadhesin, CUB domain"/>
    <property type="match status" value="3"/>
</dbReference>
<dbReference type="SMART" id="SM00042">
    <property type="entry name" value="CUB"/>
    <property type="match status" value="1"/>
</dbReference>
<dbReference type="OrthoDB" id="6063154at2759"/>
<keyword evidence="6" id="KW-1185">Reference proteome</keyword>
<keyword evidence="2" id="KW-1015">Disulfide bond</keyword>
<evidence type="ECO:0000256" key="1">
    <source>
        <dbReference type="ARBA" id="ARBA00022737"/>
    </source>
</evidence>
<feature type="domain" description="CUB" evidence="4">
    <location>
        <begin position="1"/>
        <end position="44"/>
    </location>
</feature>
<evidence type="ECO:0000313" key="5">
    <source>
        <dbReference type="EMBL" id="RUS68497.1"/>
    </source>
</evidence>
<evidence type="ECO:0000256" key="2">
    <source>
        <dbReference type="ARBA" id="ARBA00023157"/>
    </source>
</evidence>
<evidence type="ECO:0000259" key="4">
    <source>
        <dbReference type="PROSITE" id="PS01180"/>
    </source>
</evidence>
<name>A0A3S1AVK3_ELYCH</name>
<dbReference type="Pfam" id="PF00431">
    <property type="entry name" value="CUB"/>
    <property type="match status" value="3"/>
</dbReference>
<dbReference type="EMBL" id="RQTK01002543">
    <property type="protein sequence ID" value="RUS68497.1"/>
    <property type="molecule type" value="Genomic_DNA"/>
</dbReference>
<dbReference type="PANTHER" id="PTHR24251">
    <property type="entry name" value="OVOCHYMASE-RELATED"/>
    <property type="match status" value="1"/>
</dbReference>
<dbReference type="SUPFAM" id="SSF49854">
    <property type="entry name" value="Spermadhesin, CUB domain"/>
    <property type="match status" value="3"/>
</dbReference>
<dbReference type="PANTHER" id="PTHR24251:SF37">
    <property type="entry name" value="CUB DOMAIN-CONTAINING PROTEIN"/>
    <property type="match status" value="1"/>
</dbReference>
<dbReference type="InterPro" id="IPR000859">
    <property type="entry name" value="CUB_dom"/>
</dbReference>
<dbReference type="CDD" id="cd00041">
    <property type="entry name" value="CUB"/>
    <property type="match status" value="2"/>
</dbReference>
<evidence type="ECO:0000256" key="3">
    <source>
        <dbReference type="PROSITE-ProRule" id="PRU00059"/>
    </source>
</evidence>
<dbReference type="InterPro" id="IPR035914">
    <property type="entry name" value="Sperma_CUB_dom_sf"/>
</dbReference>
<sequence>NPLGKECGSFIPEPIWSNGNQIFVEFESNSNVTAPGYRASWAAACGGVLSGNNGTITSPDYPHDYRNNARCVWSITVEPGKVIQLTFHQFAVEEWDDICDTDWVLIYDDDTSRANPLRKKCGFSIPKPIRSNGNQMFVEFESDSTTTYTGFRASWAASPYWTDPDSQVCGGAWSGDSGTITSPDYPHNYRNDARCAWSITVEPRKVIQLTFLEFEVERGPLCGNDWVL</sequence>
<dbReference type="AlphaFoldDB" id="A0A3S1AVK3"/>
<organism evidence="5 6">
    <name type="scientific">Elysia chlorotica</name>
    <name type="common">Eastern emerald elysia</name>
    <name type="synonym">Sea slug</name>
    <dbReference type="NCBI Taxonomy" id="188477"/>
    <lineage>
        <taxon>Eukaryota</taxon>
        <taxon>Metazoa</taxon>
        <taxon>Spiralia</taxon>
        <taxon>Lophotrochozoa</taxon>
        <taxon>Mollusca</taxon>
        <taxon>Gastropoda</taxon>
        <taxon>Heterobranchia</taxon>
        <taxon>Euthyneura</taxon>
        <taxon>Panpulmonata</taxon>
        <taxon>Sacoglossa</taxon>
        <taxon>Placobranchoidea</taxon>
        <taxon>Plakobranchidae</taxon>
        <taxon>Elysia</taxon>
    </lineage>
</organism>